<organism evidence="2 3">
    <name type="scientific">Chelatococcus reniformis</name>
    <dbReference type="NCBI Taxonomy" id="1494448"/>
    <lineage>
        <taxon>Bacteria</taxon>
        <taxon>Pseudomonadati</taxon>
        <taxon>Pseudomonadota</taxon>
        <taxon>Alphaproteobacteria</taxon>
        <taxon>Hyphomicrobiales</taxon>
        <taxon>Chelatococcaceae</taxon>
        <taxon>Chelatococcus</taxon>
    </lineage>
</organism>
<gene>
    <name evidence="2" type="ORF">GCM10010994_30720</name>
</gene>
<dbReference type="InterPro" id="IPR023606">
    <property type="entry name" value="CoA-Trfase_III_dom_1_sf"/>
</dbReference>
<dbReference type="Pfam" id="PF02515">
    <property type="entry name" value="CoA_transf_3"/>
    <property type="match status" value="1"/>
</dbReference>
<keyword evidence="3" id="KW-1185">Reference proteome</keyword>
<dbReference type="InterPro" id="IPR003673">
    <property type="entry name" value="CoA-Trfase_fam_III"/>
</dbReference>
<accession>A0A916UEY1</accession>
<reference evidence="2" key="1">
    <citation type="journal article" date="2014" name="Int. J. Syst. Evol. Microbiol.">
        <title>Complete genome sequence of Corynebacterium casei LMG S-19264T (=DSM 44701T), isolated from a smear-ripened cheese.</title>
        <authorList>
            <consortium name="US DOE Joint Genome Institute (JGI-PGF)"/>
            <person name="Walter F."/>
            <person name="Albersmeier A."/>
            <person name="Kalinowski J."/>
            <person name="Ruckert C."/>
        </authorList>
    </citation>
    <scope>NUCLEOTIDE SEQUENCE</scope>
    <source>
        <strain evidence="2">CGMCC 1.12919</strain>
    </source>
</reference>
<evidence type="ECO:0000313" key="2">
    <source>
        <dbReference type="EMBL" id="GGC70015.1"/>
    </source>
</evidence>
<protein>
    <submittedName>
        <fullName evidence="2">CoA transferase</fullName>
    </submittedName>
</protein>
<comment type="caution">
    <text evidence="2">The sequence shown here is derived from an EMBL/GenBank/DDBJ whole genome shotgun (WGS) entry which is preliminary data.</text>
</comment>
<dbReference type="Gene3D" id="3.40.50.10540">
    <property type="entry name" value="Crotonobetainyl-coa:carnitine coa-transferase, domain 1"/>
    <property type="match status" value="1"/>
</dbReference>
<name>A0A916UEY1_9HYPH</name>
<dbReference type="AlphaFoldDB" id="A0A916UEY1"/>
<proteinExistence type="predicted"/>
<evidence type="ECO:0000313" key="3">
    <source>
        <dbReference type="Proteomes" id="UP000637002"/>
    </source>
</evidence>
<dbReference type="PANTHER" id="PTHR48207">
    <property type="entry name" value="SUCCINATE--HYDROXYMETHYLGLUTARATE COA-TRANSFERASE"/>
    <property type="match status" value="1"/>
</dbReference>
<dbReference type="PANTHER" id="PTHR48207:SF3">
    <property type="entry name" value="SUCCINATE--HYDROXYMETHYLGLUTARATE COA-TRANSFERASE"/>
    <property type="match status" value="1"/>
</dbReference>
<dbReference type="Gene3D" id="3.30.1540.10">
    <property type="entry name" value="formyl-coa transferase, domain 3"/>
    <property type="match status" value="1"/>
</dbReference>
<dbReference type="Proteomes" id="UP000637002">
    <property type="component" value="Unassembled WGS sequence"/>
</dbReference>
<sequence length="408" mass="44051">MADPGSSGALAGLRVLDLTLMLAGPYAAMMLADQGADVIKVEPLEGDYVRSVGPYHPDDRTRAFGGYFQSVNRNKQSIALNLKEPEGRQILLDLAATSDVLIENFRAGVMDRLDLSYETLSKANPRLVYGAVRGFGDHRTGESPYVSWPAYDVVAQAMGGLMGITGADDGTVAKVGPGVGDIVPAMFCAFGVLAAVYRARETGRGQFVDVSMVDSVLALCERIVYQHSYQGKIAGPEGHRHPFLTPFGIVPCKDGYVTLACHTDLFWSRFCALIGRPECATDACFATEDARRRNADGTYAIVSEFTTRHTKHELMERLGGKVPLGPVYDVAEIRADDHFAARRMIVELPHPGCSEPLAIAGVPVHMTETPGGVWKRAPMLSEHAETVLDSIGLGGERLEDLRSRGIVG</sequence>
<reference evidence="2" key="2">
    <citation type="submission" date="2020-09" db="EMBL/GenBank/DDBJ databases">
        <authorList>
            <person name="Sun Q."/>
            <person name="Zhou Y."/>
        </authorList>
    </citation>
    <scope>NUCLEOTIDE SEQUENCE</scope>
    <source>
        <strain evidence="2">CGMCC 1.12919</strain>
    </source>
</reference>
<keyword evidence="1 2" id="KW-0808">Transferase</keyword>
<dbReference type="RefSeq" id="WP_188610055.1">
    <property type="nucleotide sequence ID" value="NZ_BMGG01000005.1"/>
</dbReference>
<dbReference type="SUPFAM" id="SSF89796">
    <property type="entry name" value="CoA-transferase family III (CaiB/BaiF)"/>
    <property type="match status" value="1"/>
</dbReference>
<evidence type="ECO:0000256" key="1">
    <source>
        <dbReference type="ARBA" id="ARBA00022679"/>
    </source>
</evidence>
<dbReference type="GO" id="GO:0008410">
    <property type="term" value="F:CoA-transferase activity"/>
    <property type="evidence" value="ECO:0007669"/>
    <property type="project" value="TreeGrafter"/>
</dbReference>
<dbReference type="InterPro" id="IPR044855">
    <property type="entry name" value="CoA-Trfase_III_dom3_sf"/>
</dbReference>
<dbReference type="EMBL" id="BMGG01000005">
    <property type="protein sequence ID" value="GGC70015.1"/>
    <property type="molecule type" value="Genomic_DNA"/>
</dbReference>
<dbReference type="InterPro" id="IPR050483">
    <property type="entry name" value="CoA-transferase_III_domain"/>
</dbReference>